<dbReference type="Gramene" id="Solyc12g040360.2.1">
    <property type="protein sequence ID" value="Solyc12g040360.2.1"/>
    <property type="gene ID" value="Solyc12g040360.2"/>
</dbReference>
<dbReference type="AlphaFoldDB" id="A0A3Q7J8U8"/>
<evidence type="ECO:0000313" key="3">
    <source>
        <dbReference type="Proteomes" id="UP000004994"/>
    </source>
</evidence>
<dbReference type="Proteomes" id="UP000004994">
    <property type="component" value="Chromosome 12"/>
</dbReference>
<dbReference type="EnsemblPlants" id="Solyc12g040360.2.1">
    <property type="protein sequence ID" value="Solyc12g040360.2.1"/>
    <property type="gene ID" value="Solyc12g040360.2"/>
</dbReference>
<feature type="compositionally biased region" description="Basic and acidic residues" evidence="1">
    <location>
        <begin position="29"/>
        <end position="57"/>
    </location>
</feature>
<protein>
    <submittedName>
        <fullName evidence="2">Uncharacterized protein</fullName>
    </submittedName>
</protein>
<evidence type="ECO:0000256" key="1">
    <source>
        <dbReference type="SAM" id="MobiDB-lite"/>
    </source>
</evidence>
<proteinExistence type="predicted"/>
<keyword evidence="3" id="KW-1185">Reference proteome</keyword>
<sequence length="186" mass="21398">MARSILMLGRSFTVPENEGRINIGRNQGRNREPRNEERNREPRNQARNRESRGEYHQKPISKTCPKNSHESSIAKKIILFWGLRCRATAPIADCQSKKKKKQKLRLKNLKFVDGDSTFSTHTSCCRKGRKASYSCMASSFDDFVVSRTPHPPRGRVDIDNQEEYEADDDMGELGCGHLYHIDCIKQ</sequence>
<dbReference type="InParanoid" id="A0A3Q7J8U8"/>
<accession>A0A3Q7J8U8</accession>
<evidence type="ECO:0000313" key="2">
    <source>
        <dbReference type="EnsemblPlants" id="Solyc12g040360.2.1"/>
    </source>
</evidence>
<reference evidence="2" key="1">
    <citation type="journal article" date="2012" name="Nature">
        <title>The tomato genome sequence provides insights into fleshy fruit evolution.</title>
        <authorList>
            <consortium name="Tomato Genome Consortium"/>
        </authorList>
    </citation>
    <scope>NUCLEOTIDE SEQUENCE [LARGE SCALE GENOMIC DNA]</scope>
    <source>
        <strain evidence="2">cv. Heinz 1706</strain>
    </source>
</reference>
<dbReference type="PaxDb" id="4081-Solyc12g040360.1.1"/>
<organism evidence="2">
    <name type="scientific">Solanum lycopersicum</name>
    <name type="common">Tomato</name>
    <name type="synonym">Lycopersicon esculentum</name>
    <dbReference type="NCBI Taxonomy" id="4081"/>
    <lineage>
        <taxon>Eukaryota</taxon>
        <taxon>Viridiplantae</taxon>
        <taxon>Streptophyta</taxon>
        <taxon>Embryophyta</taxon>
        <taxon>Tracheophyta</taxon>
        <taxon>Spermatophyta</taxon>
        <taxon>Magnoliopsida</taxon>
        <taxon>eudicotyledons</taxon>
        <taxon>Gunneridae</taxon>
        <taxon>Pentapetalae</taxon>
        <taxon>asterids</taxon>
        <taxon>lamiids</taxon>
        <taxon>Solanales</taxon>
        <taxon>Solanaceae</taxon>
        <taxon>Solanoideae</taxon>
        <taxon>Solaneae</taxon>
        <taxon>Solanum</taxon>
        <taxon>Solanum subgen. Lycopersicon</taxon>
    </lineage>
</organism>
<dbReference type="OMA" id="CPHETAD"/>
<feature type="region of interest" description="Disordered" evidence="1">
    <location>
        <begin position="18"/>
        <end position="68"/>
    </location>
</feature>
<name>A0A3Q7J8U8_SOLLC</name>
<reference evidence="2" key="2">
    <citation type="submission" date="2019-01" db="UniProtKB">
        <authorList>
            <consortium name="EnsemblPlants"/>
        </authorList>
    </citation>
    <scope>IDENTIFICATION</scope>
    <source>
        <strain evidence="2">cv. Heinz 1706</strain>
    </source>
</reference>